<keyword evidence="3" id="KW-1185">Reference proteome</keyword>
<evidence type="ECO:0000313" key="3">
    <source>
        <dbReference type="Proteomes" id="UP000272490"/>
    </source>
</evidence>
<protein>
    <submittedName>
        <fullName evidence="2">Uncharacterized protein</fullName>
    </submittedName>
</protein>
<dbReference type="RefSeq" id="WP_128673339.1">
    <property type="nucleotide sequence ID" value="NZ_RRCO01000001.1"/>
</dbReference>
<feature type="transmembrane region" description="Helical" evidence="1">
    <location>
        <begin position="9"/>
        <end position="29"/>
    </location>
</feature>
<dbReference type="AlphaFoldDB" id="A0A3P3R0J1"/>
<reference evidence="2 3" key="1">
    <citation type="submission" date="2018-11" db="EMBL/GenBank/DDBJ databases">
        <title>Genome sequencing of Lachnoanaerobaculum sp. KCOM 2030 (= ChDC B114).</title>
        <authorList>
            <person name="Kook J.-K."/>
            <person name="Park S.-N."/>
            <person name="Lim Y.K."/>
        </authorList>
    </citation>
    <scope>NUCLEOTIDE SEQUENCE [LARGE SCALE GENOMIC DNA]</scope>
    <source>
        <strain evidence="2 3">KCOM 2030</strain>
    </source>
</reference>
<evidence type="ECO:0000313" key="2">
    <source>
        <dbReference type="EMBL" id="RRJ26982.1"/>
    </source>
</evidence>
<accession>A0A3P3R0J1</accession>
<dbReference type="Proteomes" id="UP000272490">
    <property type="component" value="Unassembled WGS sequence"/>
</dbReference>
<sequence length="453" mass="53045">MKLKYRNRIYIALILILVVCIINVLTGMYELMSSDYNVTANQIIWNGARYNRDENGYKRIDNLENIVEIPKDCDVKDIWAVASYYAKDDVECDARLKELEKIYDTEGKTATVENILSQELGNNKKTVMEYLIVDGILISSLREDEKLLNTVLEYCFDRDYGFLGYKRYIDIGNKLYRKNEKLEEIIKAFEILSKYTIDRAIAIPEAKDEDEGAVETGYYHGMIQLFQTFSSMSYFGDDLLLERSYPHSDNRKYIVRATIKENYDIVLSYKKYKSFINLGNISIYGKYKNLNMIVQYTSFGYLDYRDIEENIAFRSIAIRKVYDKLFELDIMSDHFRLRSTYVLIYDTDMNTIEGFSYGIYPGFALFNETNTDTPEAIKNFNSNFSKGGYFGEFANEVGYDENDPLTLENFGDRMDEIWDMNKKTLKVLGKDYNISMEMIVKDLSDKEPLKRKE</sequence>
<name>A0A3P3R0J1_9FIRM</name>
<dbReference type="EMBL" id="RRCO01000001">
    <property type="protein sequence ID" value="RRJ26982.1"/>
    <property type="molecule type" value="Genomic_DNA"/>
</dbReference>
<dbReference type="OrthoDB" id="9775203at2"/>
<gene>
    <name evidence="2" type="ORF">EHV10_02950</name>
</gene>
<comment type="caution">
    <text evidence="2">The sequence shown here is derived from an EMBL/GenBank/DDBJ whole genome shotgun (WGS) entry which is preliminary data.</text>
</comment>
<proteinExistence type="predicted"/>
<organism evidence="2 3">
    <name type="scientific">Lachnoanaerobaculum gingivalis</name>
    <dbReference type="NCBI Taxonomy" id="2490855"/>
    <lineage>
        <taxon>Bacteria</taxon>
        <taxon>Bacillati</taxon>
        <taxon>Bacillota</taxon>
        <taxon>Clostridia</taxon>
        <taxon>Lachnospirales</taxon>
        <taxon>Lachnospiraceae</taxon>
        <taxon>Lachnoanaerobaculum</taxon>
    </lineage>
</organism>
<evidence type="ECO:0000256" key="1">
    <source>
        <dbReference type="SAM" id="Phobius"/>
    </source>
</evidence>
<keyword evidence="1" id="KW-0812">Transmembrane</keyword>
<keyword evidence="1" id="KW-0472">Membrane</keyword>
<keyword evidence="1" id="KW-1133">Transmembrane helix</keyword>